<evidence type="ECO:0000313" key="2">
    <source>
        <dbReference type="EMBL" id="MCO1334868.1"/>
    </source>
</evidence>
<sequence length="603" mass="68720">MPVYIDRVFQRVNTGARLDSFGEDRRPLVVWWYSGIYKNTKEKSQPLVLVAFRQLKSKNQLSDELIFYRIPITLLGQVQIGSVWQNGRVLENTIFEIRNFDVEFVKGSWKFTSFHQEAKQKSTPPFPLELYPLNYEKDKNWLIQFDLNNDGKLIIPCLEFFTRCYGRSAELRRILSTYPWEGPEGCLDRFFLPIGEPERNGIWKIKLRKRLSNSDAVFLAHAKYDPYTKLSAKQIYSSLETSFDPNERFPSFIKIGPWFQGPAKLKVKGISFNDGSSFLGLRICGCSDPDGVPIDQNRENRGNAVNPAGPNAKEKAWAGAPDKQLNLPIEIMDLTAWDAPDQSQGSIGLEDPEFEILGTPRAVRTRRDKQAKDRGGVKGDTLDTTTLSSGDPHGDGKGIGKASIQAKAVLESQGVLRDMWNAMLYLQAKYPEVIERVEWFTQAQGFNSSKEPQLIALEGFSTTDRINGDIIPTDIRNWPYMDAKTQVEPRGILVSRLKIKSKYIHIIEIQRRACKRKNIDGHFSDAEQSFRGLVFKLENEKKHEEWITFVQSNVRYVKGIVHKLTKKCPGVAAAFNHNPSASNEVPYLSALRNALEKMDIYIE</sequence>
<dbReference type="RefSeq" id="WP_252466558.1">
    <property type="nucleotide sequence ID" value="NZ_JALBWM010000040.1"/>
</dbReference>
<reference evidence="2" key="1">
    <citation type="journal article" date="2022" name="Arch. Microbiol.">
        <title>Microbulbifer okhotskensis sp. nov., isolated from a deep bottom sediment of the Okhotsk Sea.</title>
        <authorList>
            <person name="Romanenko L."/>
            <person name="Kurilenko V."/>
            <person name="Otstavnykh N."/>
            <person name="Velansky P."/>
            <person name="Isaeva M."/>
            <person name="Mikhailov V."/>
        </authorList>
    </citation>
    <scope>NUCLEOTIDE SEQUENCE</scope>
    <source>
        <strain evidence="2">OS29</strain>
    </source>
</reference>
<dbReference type="Proteomes" id="UP001139028">
    <property type="component" value="Unassembled WGS sequence"/>
</dbReference>
<evidence type="ECO:0000313" key="3">
    <source>
        <dbReference type="Proteomes" id="UP001139028"/>
    </source>
</evidence>
<protein>
    <submittedName>
        <fullName evidence="2">Uncharacterized protein</fullName>
    </submittedName>
</protein>
<feature type="compositionally biased region" description="Basic and acidic residues" evidence="1">
    <location>
        <begin position="368"/>
        <end position="381"/>
    </location>
</feature>
<gene>
    <name evidence="2" type="ORF">MO867_11005</name>
</gene>
<dbReference type="AlphaFoldDB" id="A0A9X2ESC5"/>
<proteinExistence type="predicted"/>
<feature type="region of interest" description="Disordered" evidence="1">
    <location>
        <begin position="363"/>
        <end position="400"/>
    </location>
</feature>
<accession>A0A9X2ESC5</accession>
<name>A0A9X2ESC5_9GAMM</name>
<dbReference type="EMBL" id="JALBWM010000040">
    <property type="protein sequence ID" value="MCO1334868.1"/>
    <property type="molecule type" value="Genomic_DNA"/>
</dbReference>
<feature type="compositionally biased region" description="Low complexity" evidence="1">
    <location>
        <begin position="382"/>
        <end position="391"/>
    </location>
</feature>
<comment type="caution">
    <text evidence="2">The sequence shown here is derived from an EMBL/GenBank/DDBJ whole genome shotgun (WGS) entry which is preliminary data.</text>
</comment>
<keyword evidence="3" id="KW-1185">Reference proteome</keyword>
<organism evidence="2 3">
    <name type="scientific">Microbulbifer okhotskensis</name>
    <dbReference type="NCBI Taxonomy" id="2926617"/>
    <lineage>
        <taxon>Bacteria</taxon>
        <taxon>Pseudomonadati</taxon>
        <taxon>Pseudomonadota</taxon>
        <taxon>Gammaproteobacteria</taxon>
        <taxon>Cellvibrionales</taxon>
        <taxon>Microbulbiferaceae</taxon>
        <taxon>Microbulbifer</taxon>
    </lineage>
</organism>
<evidence type="ECO:0000256" key="1">
    <source>
        <dbReference type="SAM" id="MobiDB-lite"/>
    </source>
</evidence>